<feature type="coiled-coil region" evidence="1">
    <location>
        <begin position="70"/>
        <end position="104"/>
    </location>
</feature>
<organism evidence="2 3">
    <name type="scientific">Diplocarpon rosae</name>
    <dbReference type="NCBI Taxonomy" id="946125"/>
    <lineage>
        <taxon>Eukaryota</taxon>
        <taxon>Fungi</taxon>
        <taxon>Dikarya</taxon>
        <taxon>Ascomycota</taxon>
        <taxon>Pezizomycotina</taxon>
        <taxon>Leotiomycetes</taxon>
        <taxon>Helotiales</taxon>
        <taxon>Drepanopezizaceae</taxon>
        <taxon>Diplocarpon</taxon>
    </lineage>
</organism>
<name>A0AAD9T6Z9_9HELO</name>
<keyword evidence="1" id="KW-0175">Coiled coil</keyword>
<keyword evidence="3" id="KW-1185">Reference proteome</keyword>
<sequence length="116" mass="13108">MEISEQERSQYQAGAVEHYAEKFPRALGSEILHMARMAAHLEFDEKRGIQWVGGPSPYNVRMSQQRTPSSSAQKSQCSSLEARLEGLKDEVMVLKGKVEQLEKDAVVKGQPQPHWL</sequence>
<accession>A0AAD9T6Z9</accession>
<proteinExistence type="predicted"/>
<dbReference type="Proteomes" id="UP001285354">
    <property type="component" value="Unassembled WGS sequence"/>
</dbReference>
<reference evidence="2" key="1">
    <citation type="submission" date="2023-06" db="EMBL/GenBank/DDBJ databases">
        <title>Draft genome of Marssonina rosae.</title>
        <authorList>
            <person name="Cheng Q."/>
        </authorList>
    </citation>
    <scope>NUCLEOTIDE SEQUENCE</scope>
    <source>
        <strain evidence="2">R4</strain>
    </source>
</reference>
<protein>
    <recommendedName>
        <fullName evidence="4">Transposase</fullName>
    </recommendedName>
</protein>
<gene>
    <name evidence="2" type="ORF">QTJ16_001042</name>
</gene>
<evidence type="ECO:0008006" key="4">
    <source>
        <dbReference type="Google" id="ProtNLM"/>
    </source>
</evidence>
<comment type="caution">
    <text evidence="2">The sequence shown here is derived from an EMBL/GenBank/DDBJ whole genome shotgun (WGS) entry which is preliminary data.</text>
</comment>
<evidence type="ECO:0000313" key="3">
    <source>
        <dbReference type="Proteomes" id="UP001285354"/>
    </source>
</evidence>
<dbReference type="AlphaFoldDB" id="A0AAD9T6Z9"/>
<evidence type="ECO:0000313" key="2">
    <source>
        <dbReference type="EMBL" id="KAK2630222.1"/>
    </source>
</evidence>
<evidence type="ECO:0000256" key="1">
    <source>
        <dbReference type="SAM" id="Coils"/>
    </source>
</evidence>
<dbReference type="EMBL" id="JAUBYV010000001">
    <property type="protein sequence ID" value="KAK2630222.1"/>
    <property type="molecule type" value="Genomic_DNA"/>
</dbReference>